<accession>A0ABU0A198</accession>
<proteinExistence type="predicted"/>
<gene>
    <name evidence="1" type="ORF">J2S74_004712</name>
</gene>
<organism evidence="1 2">
    <name type="scientific">Evansella vedderi</name>
    <dbReference type="NCBI Taxonomy" id="38282"/>
    <lineage>
        <taxon>Bacteria</taxon>
        <taxon>Bacillati</taxon>
        <taxon>Bacillota</taxon>
        <taxon>Bacilli</taxon>
        <taxon>Bacillales</taxon>
        <taxon>Bacillaceae</taxon>
        <taxon>Evansella</taxon>
    </lineage>
</organism>
<name>A0ABU0A198_9BACI</name>
<evidence type="ECO:0000313" key="1">
    <source>
        <dbReference type="EMBL" id="MDQ0257254.1"/>
    </source>
</evidence>
<evidence type="ECO:0000313" key="2">
    <source>
        <dbReference type="Proteomes" id="UP001230005"/>
    </source>
</evidence>
<dbReference type="RefSeq" id="WP_307330696.1">
    <property type="nucleotide sequence ID" value="NZ_JAUSUG010000025.1"/>
</dbReference>
<sequence>MKKFLVTLLILFLLGYGGYRFFITYATDEVFNQVSNELLTEEVVSELLADPEVQTLLEDFQRESTINDIVTEQRELPFHTKEEATKTILNRFSISEITDITAKATRGLTLEEQAELEKLVNERLSEEELEALLIIGLAELVEDLNFD</sequence>
<comment type="caution">
    <text evidence="1">The sequence shown here is derived from an EMBL/GenBank/DDBJ whole genome shotgun (WGS) entry which is preliminary data.</text>
</comment>
<dbReference type="EMBL" id="JAUSUG010000025">
    <property type="protein sequence ID" value="MDQ0257254.1"/>
    <property type="molecule type" value="Genomic_DNA"/>
</dbReference>
<dbReference type="Proteomes" id="UP001230005">
    <property type="component" value="Unassembled WGS sequence"/>
</dbReference>
<reference evidence="1 2" key="1">
    <citation type="submission" date="2023-07" db="EMBL/GenBank/DDBJ databases">
        <title>Genomic Encyclopedia of Type Strains, Phase IV (KMG-IV): sequencing the most valuable type-strain genomes for metagenomic binning, comparative biology and taxonomic classification.</title>
        <authorList>
            <person name="Goeker M."/>
        </authorList>
    </citation>
    <scope>NUCLEOTIDE SEQUENCE [LARGE SCALE GENOMIC DNA]</scope>
    <source>
        <strain evidence="1 2">DSM 9768</strain>
    </source>
</reference>
<protein>
    <recommendedName>
        <fullName evidence="3">Phenylalanyl-tRNA synthetase subunit beta</fullName>
    </recommendedName>
</protein>
<evidence type="ECO:0008006" key="3">
    <source>
        <dbReference type="Google" id="ProtNLM"/>
    </source>
</evidence>
<keyword evidence="2" id="KW-1185">Reference proteome</keyword>